<evidence type="ECO:0000259" key="7">
    <source>
        <dbReference type="PROSITE" id="PS00715"/>
    </source>
</evidence>
<dbReference type="CDD" id="cd06171">
    <property type="entry name" value="Sigma70_r4"/>
    <property type="match status" value="1"/>
</dbReference>
<dbReference type="GO" id="GO:0006352">
    <property type="term" value="P:DNA-templated transcription initiation"/>
    <property type="evidence" value="ECO:0007669"/>
    <property type="project" value="InterPro"/>
</dbReference>
<dbReference type="InterPro" id="IPR014284">
    <property type="entry name" value="RNA_pol_sigma-70_dom"/>
</dbReference>
<dbReference type="InterPro" id="IPR013324">
    <property type="entry name" value="RNA_pol_sigma_r3/r4-like"/>
</dbReference>
<proteinExistence type="inferred from homology"/>
<keyword evidence="9" id="KW-1185">Reference proteome</keyword>
<dbReference type="PANTHER" id="PTHR30603:SF47">
    <property type="entry name" value="RNA POLYMERASE SIGMA FACTOR SIGD, CHLOROPLASTIC"/>
    <property type="match status" value="1"/>
</dbReference>
<comment type="caution">
    <text evidence="8">The sequence shown here is derived from an EMBL/GenBank/DDBJ whole genome shotgun (WGS) entry which is preliminary data.</text>
</comment>
<dbReference type="Pfam" id="PF04542">
    <property type="entry name" value="Sigma70_r2"/>
    <property type="match status" value="1"/>
</dbReference>
<dbReference type="InterPro" id="IPR007630">
    <property type="entry name" value="RNA_pol_sigma70_r4"/>
</dbReference>
<dbReference type="Proteomes" id="UP000664859">
    <property type="component" value="Unassembled WGS sequence"/>
</dbReference>
<dbReference type="GO" id="GO:0003677">
    <property type="term" value="F:DNA binding"/>
    <property type="evidence" value="ECO:0007669"/>
    <property type="project" value="UniProtKB-KW"/>
</dbReference>
<gene>
    <name evidence="8" type="ORF">JKP88DRAFT_316635</name>
</gene>
<dbReference type="PANTHER" id="PTHR30603">
    <property type="entry name" value="RNA POLYMERASE SIGMA FACTOR RPO"/>
    <property type="match status" value="1"/>
</dbReference>
<protein>
    <recommendedName>
        <fullName evidence="7">RNA polymerase sigma-70 domain-containing protein</fullName>
    </recommendedName>
</protein>
<keyword evidence="2" id="KW-0805">Transcription regulation</keyword>
<dbReference type="InterPro" id="IPR007624">
    <property type="entry name" value="RNA_pol_sigma70_r3"/>
</dbReference>
<dbReference type="InterPro" id="IPR013325">
    <property type="entry name" value="RNA_pol_sigma_r2"/>
</dbReference>
<evidence type="ECO:0000256" key="1">
    <source>
        <dbReference type="ARBA" id="ARBA00007788"/>
    </source>
</evidence>
<dbReference type="Gene3D" id="1.10.10.10">
    <property type="entry name" value="Winged helix-like DNA-binding domain superfamily/Winged helix DNA-binding domain"/>
    <property type="match status" value="2"/>
</dbReference>
<accession>A0A835YXH6</accession>
<dbReference type="Pfam" id="PF04539">
    <property type="entry name" value="Sigma70_r3"/>
    <property type="match status" value="1"/>
</dbReference>
<dbReference type="NCBIfam" id="TIGR02937">
    <property type="entry name" value="sigma70-ECF"/>
    <property type="match status" value="1"/>
</dbReference>
<evidence type="ECO:0000313" key="8">
    <source>
        <dbReference type="EMBL" id="KAG5183542.1"/>
    </source>
</evidence>
<evidence type="ECO:0000313" key="9">
    <source>
        <dbReference type="Proteomes" id="UP000664859"/>
    </source>
</evidence>
<dbReference type="EMBL" id="JAFCMP010000201">
    <property type="protein sequence ID" value="KAG5183542.1"/>
    <property type="molecule type" value="Genomic_DNA"/>
</dbReference>
<keyword evidence="3" id="KW-0731">Sigma factor</keyword>
<keyword evidence="5" id="KW-0804">Transcription</keyword>
<dbReference type="AlphaFoldDB" id="A0A835YXH6"/>
<feature type="region of interest" description="Disordered" evidence="6">
    <location>
        <begin position="1"/>
        <end position="28"/>
    </location>
</feature>
<evidence type="ECO:0000256" key="4">
    <source>
        <dbReference type="ARBA" id="ARBA00023125"/>
    </source>
</evidence>
<evidence type="ECO:0000256" key="6">
    <source>
        <dbReference type="SAM" id="MobiDB-lite"/>
    </source>
</evidence>
<keyword evidence="4" id="KW-0238">DNA-binding</keyword>
<organism evidence="8 9">
    <name type="scientific">Tribonema minus</name>
    <dbReference type="NCBI Taxonomy" id="303371"/>
    <lineage>
        <taxon>Eukaryota</taxon>
        <taxon>Sar</taxon>
        <taxon>Stramenopiles</taxon>
        <taxon>Ochrophyta</taxon>
        <taxon>PX clade</taxon>
        <taxon>Xanthophyceae</taxon>
        <taxon>Tribonematales</taxon>
        <taxon>Tribonemataceae</taxon>
        <taxon>Tribonema</taxon>
    </lineage>
</organism>
<dbReference type="SUPFAM" id="SSF88659">
    <property type="entry name" value="Sigma3 and sigma4 domains of RNA polymerase sigma factors"/>
    <property type="match status" value="2"/>
</dbReference>
<comment type="similarity">
    <text evidence="1">Belongs to the sigma-70 factor family.</text>
</comment>
<dbReference type="Gene3D" id="1.10.601.10">
    <property type="entry name" value="RNA Polymerase Primary Sigma Factor"/>
    <property type="match status" value="1"/>
</dbReference>
<dbReference type="InterPro" id="IPR000943">
    <property type="entry name" value="RNA_pol_sigma70"/>
</dbReference>
<reference evidence="8" key="1">
    <citation type="submission" date="2021-02" db="EMBL/GenBank/DDBJ databases">
        <title>First Annotated Genome of the Yellow-green Alga Tribonema minus.</title>
        <authorList>
            <person name="Mahan K.M."/>
        </authorList>
    </citation>
    <scope>NUCLEOTIDE SEQUENCE</scope>
    <source>
        <strain evidence="8">UTEX B ZZ1240</strain>
    </source>
</reference>
<dbReference type="PRINTS" id="PR00046">
    <property type="entry name" value="SIGMA70FCT"/>
</dbReference>
<name>A0A835YXH6_9STRA</name>
<dbReference type="GO" id="GO:0016987">
    <property type="term" value="F:sigma factor activity"/>
    <property type="evidence" value="ECO:0007669"/>
    <property type="project" value="UniProtKB-KW"/>
</dbReference>
<dbReference type="PROSITE" id="PS00715">
    <property type="entry name" value="SIGMA70_1"/>
    <property type="match status" value="1"/>
</dbReference>
<evidence type="ECO:0000256" key="2">
    <source>
        <dbReference type="ARBA" id="ARBA00023015"/>
    </source>
</evidence>
<dbReference type="Pfam" id="PF04545">
    <property type="entry name" value="Sigma70_r4"/>
    <property type="match status" value="1"/>
</dbReference>
<dbReference type="SUPFAM" id="SSF88946">
    <property type="entry name" value="Sigma2 domain of RNA polymerase sigma factors"/>
    <property type="match status" value="1"/>
</dbReference>
<dbReference type="InterPro" id="IPR036388">
    <property type="entry name" value="WH-like_DNA-bd_sf"/>
</dbReference>
<evidence type="ECO:0000256" key="5">
    <source>
        <dbReference type="ARBA" id="ARBA00023163"/>
    </source>
</evidence>
<feature type="domain" description="RNA polymerase sigma-70" evidence="7">
    <location>
        <begin position="173"/>
        <end position="186"/>
    </location>
</feature>
<dbReference type="OrthoDB" id="198381at2759"/>
<evidence type="ECO:0000256" key="3">
    <source>
        <dbReference type="ARBA" id="ARBA00023082"/>
    </source>
</evidence>
<dbReference type="InterPro" id="IPR050239">
    <property type="entry name" value="Sigma-70_RNA_pol_init_factors"/>
</dbReference>
<sequence length="380" mass="42496">MAASVQMRPARPSPSSPNGGPGRRSSGSAVLEELYQKRGPTGVTSTSTSHEATVSYLSEHGAAEAKLAAKVYMFDELGTADLLSHKQEMELGYKIQQLVAMELIRDQLEVALRRQPTDSEWAEACGYTREHRELFRAAYTDCLHAKHAMVSSNMRLVIAVAKRYGRMGVPLSDLVQEGSLGLIRAAEKYDPAKGFKFSTYAAWWIQQAIFKAIAYHSRTIRLPVHVHNLLYSVRRARKNLTLELGRAPTEGELASRVGVPLERLRKYLRASRSTISTEIPSASSGFNPQDQVLGDTLVARDMVAPEDSAEMGLFRKRLEEVMLALPEEERRVVTLRFGLEDGKSRSLAEIASASRCSKDWVRRTESRAMRKLRAPQHQQR</sequence>
<dbReference type="InterPro" id="IPR007627">
    <property type="entry name" value="RNA_pol_sigma70_r2"/>
</dbReference>